<dbReference type="PANTHER" id="PTHR43775">
    <property type="entry name" value="FATTY ACID SYNTHASE"/>
    <property type="match status" value="1"/>
</dbReference>
<dbReference type="PANTHER" id="PTHR43775:SF37">
    <property type="entry name" value="SI:DKEY-61P9.11"/>
    <property type="match status" value="1"/>
</dbReference>
<evidence type="ECO:0000313" key="6">
    <source>
        <dbReference type="Proteomes" id="UP000003094"/>
    </source>
</evidence>
<accession>A0A2R9SQV1</accession>
<dbReference type="InterPro" id="IPR001031">
    <property type="entry name" value="Thioesterase"/>
</dbReference>
<comment type="caution">
    <text evidence="5">The sequence shown here is derived from an EMBL/GenBank/DDBJ whole genome shotgun (WGS) entry which is preliminary data.</text>
</comment>
<evidence type="ECO:0000256" key="1">
    <source>
        <dbReference type="ARBA" id="ARBA00004496"/>
    </source>
</evidence>
<dbReference type="Pfam" id="PF00975">
    <property type="entry name" value="Thioesterase"/>
    <property type="match status" value="1"/>
</dbReference>
<dbReference type="EMBL" id="ADHJ01000037">
    <property type="protein sequence ID" value="EFU39754.1"/>
    <property type="molecule type" value="Genomic_DNA"/>
</dbReference>
<keyword evidence="3" id="KW-0597">Phosphoprotein</keyword>
<dbReference type="InterPro" id="IPR054514">
    <property type="entry name" value="RhiE-like_linker"/>
</dbReference>
<organism evidence="5 6">
    <name type="scientific">Paenibacillus vortex V453</name>
    <dbReference type="NCBI Taxonomy" id="715225"/>
    <lineage>
        <taxon>Bacteria</taxon>
        <taxon>Bacillati</taxon>
        <taxon>Bacillota</taxon>
        <taxon>Bacilli</taxon>
        <taxon>Bacillales</taxon>
        <taxon>Paenibacillaceae</taxon>
        <taxon>Paenibacillus</taxon>
    </lineage>
</organism>
<dbReference type="SUPFAM" id="SSF53474">
    <property type="entry name" value="alpha/beta-Hydrolases"/>
    <property type="match status" value="1"/>
</dbReference>
<name>A0A2R9SQV1_9BACL</name>
<comment type="subcellular location">
    <subcellularLocation>
        <location evidence="1">Cytoplasm</location>
    </subcellularLocation>
</comment>
<dbReference type="GO" id="GO:0005737">
    <property type="term" value="C:cytoplasm"/>
    <property type="evidence" value="ECO:0007669"/>
    <property type="project" value="UniProtKB-SubCell"/>
</dbReference>
<sequence length="558" mass="62892">MLEYAERHSEFSLEEFAYTLQVGREQMESRLAMVASSREELITGFRIFLNASPDNPGGAITNPAIFTGDTTFSSSKLDSAALQSLFAENNLTNIALQWTKGGQFPWEWLHMEERVHRISLPAYPFEKRRCWPELDDVQETDPDPYISSRVIDIVSSILGMAPAEMNPGLPLDRYGLDSILLLQLLQQLQHQLDPAVDLVKLQECRTVMDIAAMIELPPTEDRQPRLHPENASIAPVSWPQFPELILLNKGSQGSPVFWFHGGLGGVEMYQKLAQKSERPFYGIQARGWLTDRTPLKGVGAMAAYYAHIIQSVQPDGPYDLGGYSLGGVLAYEVTRQLQVLGHAVNSVVMLDSPYGKEFQQGAVSRTTAVLQAVNLALASRNFQEPDKFIQTLIHRDELDFNVEEGKLLEQLIKLGNTRGLTKTEDQIVSMIEANVKIQHAYQFDQYAAMPLPDPDAVTCYYFRNKGGLIFGELEPYFSTTEDSSVLDQAAYWKEWERQFPDLHVMDIDPSNHMVLLSEAKSYETIFAFCEALYSGEGITKEFLQMFKDQTKELHGSKV</sequence>
<dbReference type="InterPro" id="IPR006162">
    <property type="entry name" value="Ppantetheine_attach_site"/>
</dbReference>
<dbReference type="Pfam" id="PF22336">
    <property type="entry name" value="RhiE-like_linker"/>
    <property type="match status" value="1"/>
</dbReference>
<dbReference type="Gene3D" id="3.30.70.3290">
    <property type="match status" value="1"/>
</dbReference>
<evidence type="ECO:0000256" key="3">
    <source>
        <dbReference type="ARBA" id="ARBA00022553"/>
    </source>
</evidence>
<dbReference type="InterPro" id="IPR029058">
    <property type="entry name" value="AB_hydrolase_fold"/>
</dbReference>
<dbReference type="PROSITE" id="PS50075">
    <property type="entry name" value="CARRIER"/>
    <property type="match status" value="1"/>
</dbReference>
<dbReference type="Gene3D" id="3.40.50.1820">
    <property type="entry name" value="alpha/beta hydrolase"/>
    <property type="match status" value="1"/>
</dbReference>
<evidence type="ECO:0000259" key="4">
    <source>
        <dbReference type="PROSITE" id="PS50075"/>
    </source>
</evidence>
<proteinExistence type="predicted"/>
<dbReference type="InterPro" id="IPR036736">
    <property type="entry name" value="ACP-like_sf"/>
</dbReference>
<dbReference type="InterPro" id="IPR050091">
    <property type="entry name" value="PKS_NRPS_Biosynth_Enz"/>
</dbReference>
<gene>
    <name evidence="5" type="ORF">PVOR_20689</name>
</gene>
<dbReference type="KEGG" id="pvo:PVOR_20689"/>
<dbReference type="AlphaFoldDB" id="A0A2R9SQV1"/>
<feature type="domain" description="Carrier" evidence="4">
    <location>
        <begin position="144"/>
        <end position="218"/>
    </location>
</feature>
<dbReference type="PROSITE" id="PS00012">
    <property type="entry name" value="PHOSPHOPANTETHEINE"/>
    <property type="match status" value="1"/>
</dbReference>
<reference evidence="5 6" key="1">
    <citation type="journal article" date="2010" name="BMC Genomics">
        <title>Genome sequence of the pattern forming Paenibacillus vortex bacterium reveals potential for thriving in complex environments.</title>
        <authorList>
            <person name="Sirota-Madi A."/>
            <person name="Olender T."/>
            <person name="Helman Y."/>
            <person name="Ingham C."/>
            <person name="Brainis I."/>
            <person name="Roth D."/>
            <person name="Hagi E."/>
            <person name="Brodsky L."/>
            <person name="Leshkowitz D."/>
            <person name="Galatenko V."/>
            <person name="Nikolaev V."/>
            <person name="Mugasimangalam R.C."/>
            <person name="Bransburg-Zabary S."/>
            <person name="Gutnick D.L."/>
            <person name="Lancet D."/>
            <person name="Ben-Jacob E."/>
        </authorList>
    </citation>
    <scope>NUCLEOTIDE SEQUENCE [LARGE SCALE GENOMIC DNA]</scope>
    <source>
        <strain evidence="5 6">V453</strain>
    </source>
</reference>
<dbReference type="Proteomes" id="UP000003094">
    <property type="component" value="Unassembled WGS sequence"/>
</dbReference>
<dbReference type="Pfam" id="PF00550">
    <property type="entry name" value="PP-binding"/>
    <property type="match status" value="1"/>
</dbReference>
<dbReference type="Gene3D" id="1.10.1200.10">
    <property type="entry name" value="ACP-like"/>
    <property type="match status" value="1"/>
</dbReference>
<dbReference type="GO" id="GO:0004312">
    <property type="term" value="F:fatty acid synthase activity"/>
    <property type="evidence" value="ECO:0007669"/>
    <property type="project" value="TreeGrafter"/>
</dbReference>
<protein>
    <submittedName>
        <fullName evidence="5">Polyketide synthase</fullName>
    </submittedName>
</protein>
<keyword evidence="6" id="KW-1185">Reference proteome</keyword>
<evidence type="ECO:0000256" key="2">
    <source>
        <dbReference type="ARBA" id="ARBA00022450"/>
    </source>
</evidence>
<dbReference type="InterPro" id="IPR009081">
    <property type="entry name" value="PP-bd_ACP"/>
</dbReference>
<keyword evidence="2" id="KW-0596">Phosphopantetheine</keyword>
<dbReference type="RefSeq" id="WP_006210955.1">
    <property type="nucleotide sequence ID" value="NZ_ADHJ01000037.1"/>
</dbReference>
<dbReference type="SUPFAM" id="SSF47336">
    <property type="entry name" value="ACP-like"/>
    <property type="match status" value="1"/>
</dbReference>
<dbReference type="GO" id="GO:0006633">
    <property type="term" value="P:fatty acid biosynthetic process"/>
    <property type="evidence" value="ECO:0007669"/>
    <property type="project" value="TreeGrafter"/>
</dbReference>
<evidence type="ECO:0000313" key="5">
    <source>
        <dbReference type="EMBL" id="EFU39754.1"/>
    </source>
</evidence>